<accession>A0A139LMQ8</accession>
<proteinExistence type="predicted"/>
<feature type="transmembrane region" description="Helical" evidence="1">
    <location>
        <begin position="13"/>
        <end position="36"/>
    </location>
</feature>
<evidence type="ECO:0000313" key="3">
    <source>
        <dbReference type="Proteomes" id="UP000070319"/>
    </source>
</evidence>
<evidence type="ECO:0000256" key="1">
    <source>
        <dbReference type="SAM" id="Phobius"/>
    </source>
</evidence>
<dbReference type="EMBL" id="LTDF01000064">
    <property type="protein sequence ID" value="KXT52740.1"/>
    <property type="molecule type" value="Genomic_DNA"/>
</dbReference>
<sequence length="53" mass="6657">MYINYLIYQLTELYNFTSIIFVLFLFAYVLCIAYFWHRKRKHSSRLFNLKLIK</sequence>
<keyword evidence="1" id="KW-0472">Membrane</keyword>
<name>A0A139LMQ8_9BACE</name>
<dbReference type="Proteomes" id="UP000070319">
    <property type="component" value="Unassembled WGS sequence"/>
</dbReference>
<protein>
    <submittedName>
        <fullName evidence="2">Uncharacterized protein</fullName>
    </submittedName>
</protein>
<keyword evidence="1" id="KW-1133">Transmembrane helix</keyword>
<keyword evidence="1" id="KW-0812">Transmembrane</keyword>
<gene>
    <name evidence="2" type="ORF">HMPREF2531_01576</name>
</gene>
<organism evidence="2">
    <name type="scientific">Bacteroides intestinalis</name>
    <dbReference type="NCBI Taxonomy" id="329854"/>
    <lineage>
        <taxon>Bacteria</taxon>
        <taxon>Pseudomonadati</taxon>
        <taxon>Bacteroidota</taxon>
        <taxon>Bacteroidia</taxon>
        <taxon>Bacteroidales</taxon>
        <taxon>Bacteroidaceae</taxon>
        <taxon>Bacteroides</taxon>
    </lineage>
</organism>
<reference evidence="2 3" key="1">
    <citation type="submission" date="2016-02" db="EMBL/GenBank/DDBJ databases">
        <authorList>
            <person name="Wen L."/>
            <person name="He K."/>
            <person name="Yang H."/>
        </authorList>
    </citation>
    <scope>NUCLEOTIDE SEQUENCE [LARGE SCALE GENOMIC DNA]</scope>
    <source>
        <strain evidence="2 3">KLE1704</strain>
    </source>
</reference>
<dbReference type="AlphaFoldDB" id="A0A139LMQ8"/>
<dbReference type="PATRIC" id="fig|329854.7.peg.1606"/>
<evidence type="ECO:0000313" key="2">
    <source>
        <dbReference type="EMBL" id="KXT52740.1"/>
    </source>
</evidence>
<comment type="caution">
    <text evidence="2">The sequence shown here is derived from an EMBL/GenBank/DDBJ whole genome shotgun (WGS) entry which is preliminary data.</text>
</comment>